<feature type="non-terminal residue" evidence="2">
    <location>
        <position position="1"/>
    </location>
</feature>
<dbReference type="Proteomes" id="UP001066276">
    <property type="component" value="Chromosome 5"/>
</dbReference>
<feature type="non-terminal residue" evidence="2">
    <location>
        <position position="76"/>
    </location>
</feature>
<proteinExistence type="predicted"/>
<accession>A0AAV7RAM8</accession>
<dbReference type="EMBL" id="JANPWB010000009">
    <property type="protein sequence ID" value="KAJ1149864.1"/>
    <property type="molecule type" value="Genomic_DNA"/>
</dbReference>
<name>A0AAV7RAM8_PLEWA</name>
<gene>
    <name evidence="2" type="ORF">NDU88_002663</name>
</gene>
<dbReference type="AlphaFoldDB" id="A0AAV7RAM8"/>
<evidence type="ECO:0000313" key="2">
    <source>
        <dbReference type="EMBL" id="KAJ1149864.1"/>
    </source>
</evidence>
<feature type="signal peptide" evidence="1">
    <location>
        <begin position="1"/>
        <end position="19"/>
    </location>
</feature>
<evidence type="ECO:0000313" key="3">
    <source>
        <dbReference type="Proteomes" id="UP001066276"/>
    </source>
</evidence>
<protein>
    <submittedName>
        <fullName evidence="2">Uncharacterized protein</fullName>
    </submittedName>
</protein>
<organism evidence="2 3">
    <name type="scientific">Pleurodeles waltl</name>
    <name type="common">Iberian ribbed newt</name>
    <dbReference type="NCBI Taxonomy" id="8319"/>
    <lineage>
        <taxon>Eukaryota</taxon>
        <taxon>Metazoa</taxon>
        <taxon>Chordata</taxon>
        <taxon>Craniata</taxon>
        <taxon>Vertebrata</taxon>
        <taxon>Euteleostomi</taxon>
        <taxon>Amphibia</taxon>
        <taxon>Batrachia</taxon>
        <taxon>Caudata</taxon>
        <taxon>Salamandroidea</taxon>
        <taxon>Salamandridae</taxon>
        <taxon>Pleurodelinae</taxon>
        <taxon>Pleurodeles</taxon>
    </lineage>
</organism>
<comment type="caution">
    <text evidence="2">The sequence shown here is derived from an EMBL/GenBank/DDBJ whole genome shotgun (WGS) entry which is preliminary data.</text>
</comment>
<evidence type="ECO:0000256" key="1">
    <source>
        <dbReference type="SAM" id="SignalP"/>
    </source>
</evidence>
<reference evidence="2" key="1">
    <citation type="journal article" date="2022" name="bioRxiv">
        <title>Sequencing and chromosome-scale assembly of the giantPleurodeles waltlgenome.</title>
        <authorList>
            <person name="Brown T."/>
            <person name="Elewa A."/>
            <person name="Iarovenko S."/>
            <person name="Subramanian E."/>
            <person name="Araus A.J."/>
            <person name="Petzold A."/>
            <person name="Susuki M."/>
            <person name="Suzuki K.-i.T."/>
            <person name="Hayashi T."/>
            <person name="Toyoda A."/>
            <person name="Oliveira C."/>
            <person name="Osipova E."/>
            <person name="Leigh N.D."/>
            <person name="Simon A."/>
            <person name="Yun M.H."/>
        </authorList>
    </citation>
    <scope>NUCLEOTIDE SEQUENCE</scope>
    <source>
        <strain evidence="2">20211129_DDA</strain>
        <tissue evidence="2">Liver</tissue>
    </source>
</reference>
<keyword evidence="3" id="KW-1185">Reference proteome</keyword>
<feature type="chain" id="PRO_5043384030" evidence="1">
    <location>
        <begin position="20"/>
        <end position="76"/>
    </location>
</feature>
<sequence length="76" mass="8047">TKLLAVLHMLASGSFQTTGTQVAGISQPSFSAFLPKVLDAIIGLTPATSASQTHSRCSRRQNRGFTSLMDSHTTLV</sequence>
<keyword evidence="1" id="KW-0732">Signal</keyword>